<evidence type="ECO:0000313" key="2">
    <source>
        <dbReference type="Proteomes" id="UP000472277"/>
    </source>
</evidence>
<protein>
    <submittedName>
        <fullName evidence="1">Uncharacterized protein</fullName>
    </submittedName>
</protein>
<organism evidence="1 2">
    <name type="scientific">Salmo trutta</name>
    <name type="common">Brown trout</name>
    <dbReference type="NCBI Taxonomy" id="8032"/>
    <lineage>
        <taxon>Eukaryota</taxon>
        <taxon>Metazoa</taxon>
        <taxon>Chordata</taxon>
        <taxon>Craniata</taxon>
        <taxon>Vertebrata</taxon>
        <taxon>Euteleostomi</taxon>
        <taxon>Actinopterygii</taxon>
        <taxon>Neopterygii</taxon>
        <taxon>Teleostei</taxon>
        <taxon>Protacanthopterygii</taxon>
        <taxon>Salmoniformes</taxon>
        <taxon>Salmonidae</taxon>
        <taxon>Salmoninae</taxon>
        <taxon>Salmo</taxon>
    </lineage>
</organism>
<proteinExistence type="predicted"/>
<accession>A0A673XR80</accession>
<reference evidence="1" key="1">
    <citation type="submission" date="2025-08" db="UniProtKB">
        <authorList>
            <consortium name="Ensembl"/>
        </authorList>
    </citation>
    <scope>IDENTIFICATION</scope>
</reference>
<dbReference type="AlphaFoldDB" id="A0A673XR80"/>
<reference evidence="1" key="2">
    <citation type="submission" date="2025-09" db="UniProtKB">
        <authorList>
            <consortium name="Ensembl"/>
        </authorList>
    </citation>
    <scope>IDENTIFICATION</scope>
</reference>
<evidence type="ECO:0000313" key="1">
    <source>
        <dbReference type="Ensembl" id="ENSSTUP00000026785.1"/>
    </source>
</evidence>
<sequence length="114" mass="13875">MLLQAKLQVPKWQRPWSLSLNNLPSDPLLLMLFFLDYRDLIRYCLFGKLNSIDKFYLANILLLSRSDKIQKVQPWKELFREFYTDLAWDDLKRYLDQRRPRMIASLKGNIYIYI</sequence>
<keyword evidence="2" id="KW-1185">Reference proteome</keyword>
<dbReference type="InParanoid" id="A0A673XR80"/>
<dbReference type="Proteomes" id="UP000472277">
    <property type="component" value="Chromosome 12"/>
</dbReference>
<dbReference type="GeneTree" id="ENSGT00970000197204"/>
<name>A0A673XR80_SALTR</name>
<dbReference type="Ensembl" id="ENSSTUT00000028054.1">
    <property type="protein sequence ID" value="ENSSTUP00000026785.1"/>
    <property type="gene ID" value="ENSSTUG00000011651.1"/>
</dbReference>